<organism evidence="2 3">
    <name type="scientific">Aspergillus sclerotioniger CBS 115572</name>
    <dbReference type="NCBI Taxonomy" id="1450535"/>
    <lineage>
        <taxon>Eukaryota</taxon>
        <taxon>Fungi</taxon>
        <taxon>Dikarya</taxon>
        <taxon>Ascomycota</taxon>
        <taxon>Pezizomycotina</taxon>
        <taxon>Eurotiomycetes</taxon>
        <taxon>Eurotiomycetidae</taxon>
        <taxon>Eurotiales</taxon>
        <taxon>Aspergillaceae</taxon>
        <taxon>Aspergillus</taxon>
        <taxon>Aspergillus subgen. Circumdati</taxon>
    </lineage>
</organism>
<dbReference type="EMBL" id="MSFK01000030">
    <property type="protein sequence ID" value="PWY74516.1"/>
    <property type="molecule type" value="Genomic_DNA"/>
</dbReference>
<dbReference type="Pfam" id="PF26082">
    <property type="entry name" value="zf-C2H2_AcuF"/>
    <property type="match status" value="1"/>
</dbReference>
<gene>
    <name evidence="2" type="ORF">BO94DRAFT_606985</name>
</gene>
<dbReference type="PANTHER" id="PTHR35391:SF3">
    <property type="entry name" value="FINGER DOMAIN PROTEIN, PUTATIVE (AFU_ORTHOLOGUE AFUA_8G04300)-RELATED"/>
    <property type="match status" value="1"/>
</dbReference>
<evidence type="ECO:0000313" key="3">
    <source>
        <dbReference type="Proteomes" id="UP000246702"/>
    </source>
</evidence>
<sequence length="613" mass="69516">MSVMDCDMLTGYHSIPLSLTHARWPLSLRHYTSQFASVNGSSANHDETTPDETDIACVIHIEPHAWPSVNAAGALDDEGLAPPSLHADTHLRKDESPPITHHQVLYRPKFFPFSSTATLPIYNGTYQPNFDLPHLNLFLLLTTFISSHSSYLRTLANMSSIFEAYRDCEYAFDGLLKATLLYEGPYHRGVIKDVADYKDWAYRVGAAYGKGLPEYSLDETLREASSLREIIPKQLALLEKCVLKVSNVVDMETNSTQCTQKCLTVWEDGQFDDGDCQMARPHNKEYVPCDGYDHSDGDTVSTISASASEGCVSESTAQSDPPEATDLQVAVNDMRKVMQDLESLGLDDLEAADGPNGAYDEEAAFYEDWDVLLVQNKFDNRFLADDVKRRLGKMITRCRQLLCDRRKEKGPVEALSETLDSVNNPDLTLSSPSDDLDLTLEVPLPPVELKEGEMTEFECGYCYRPVRIDIPRAWEAHVIKDLQPYVCTYTRCDSSQHFFQNMEEWIEHEKIHDGVCYWCNQHGHETYEDRKGFVEHILAVHDEKVSSPLAYFCHRSLNVGVPQPGEPEEVCNLCFERTWDRKKHVARHLQQLAMYALDWEDGTDDYYEADSDT</sequence>
<reference evidence="2 3" key="1">
    <citation type="submission" date="2016-12" db="EMBL/GenBank/DDBJ databases">
        <title>The genomes of Aspergillus section Nigri reveals drivers in fungal speciation.</title>
        <authorList>
            <consortium name="DOE Joint Genome Institute"/>
            <person name="Vesth T.C."/>
            <person name="Nybo J."/>
            <person name="Theobald S."/>
            <person name="Brandl J."/>
            <person name="Frisvad J.C."/>
            <person name="Nielsen K.F."/>
            <person name="Lyhne E.K."/>
            <person name="Kogle M.E."/>
            <person name="Kuo A."/>
            <person name="Riley R."/>
            <person name="Clum A."/>
            <person name="Nolan M."/>
            <person name="Lipzen A."/>
            <person name="Salamov A."/>
            <person name="Henrissat B."/>
            <person name="Wiebenga A."/>
            <person name="De Vries R.P."/>
            <person name="Grigoriev I.V."/>
            <person name="Mortensen U.H."/>
            <person name="Andersen M.R."/>
            <person name="Baker S.E."/>
        </authorList>
    </citation>
    <scope>NUCLEOTIDE SEQUENCE [LARGE SCALE GENOMIC DNA]</scope>
    <source>
        <strain evidence="2 3">CBS 115572</strain>
    </source>
</reference>
<accession>A0A317VJN7</accession>
<evidence type="ECO:0000259" key="1">
    <source>
        <dbReference type="Pfam" id="PF26082"/>
    </source>
</evidence>
<dbReference type="Proteomes" id="UP000246702">
    <property type="component" value="Unassembled WGS sequence"/>
</dbReference>
<evidence type="ECO:0000313" key="2">
    <source>
        <dbReference type="EMBL" id="PWY74516.1"/>
    </source>
</evidence>
<dbReference type="AlphaFoldDB" id="A0A317VJN7"/>
<dbReference type="OrthoDB" id="6133115at2759"/>
<protein>
    <recommendedName>
        <fullName evidence="1">Oxidoreductase acuF-like C2H2 type zinc-finger domain-containing protein</fullName>
    </recommendedName>
</protein>
<dbReference type="PANTHER" id="PTHR35391">
    <property type="entry name" value="C2H2-TYPE DOMAIN-CONTAINING PROTEIN-RELATED"/>
    <property type="match status" value="1"/>
</dbReference>
<proteinExistence type="predicted"/>
<comment type="caution">
    <text evidence="2">The sequence shown here is derived from an EMBL/GenBank/DDBJ whole genome shotgun (WGS) entry which is preliminary data.</text>
</comment>
<dbReference type="RefSeq" id="XP_025463709.1">
    <property type="nucleotide sequence ID" value="XM_025616534.1"/>
</dbReference>
<dbReference type="GeneID" id="37118677"/>
<dbReference type="InterPro" id="IPR058925">
    <property type="entry name" value="zf-C2H2_AcuF"/>
</dbReference>
<name>A0A317VJN7_9EURO</name>
<feature type="domain" description="Oxidoreductase acuF-like C2H2 type zinc-finger" evidence="1">
    <location>
        <begin position="455"/>
        <end position="482"/>
    </location>
</feature>
<keyword evidence="3" id="KW-1185">Reference proteome</keyword>